<name>A0A132A5G7_SARSC</name>
<reference evidence="1 2" key="1">
    <citation type="journal article" date="2015" name="Parasit. Vectors">
        <title>Draft genome of the scabies mite.</title>
        <authorList>
            <person name="Rider S.D.Jr."/>
            <person name="Morgan M.S."/>
            <person name="Arlian L.G."/>
        </authorList>
    </citation>
    <scope>NUCLEOTIDE SEQUENCE [LARGE SCALE GENOMIC DNA]</scope>
    <source>
        <strain evidence="1">Arlian Lab</strain>
    </source>
</reference>
<protein>
    <submittedName>
        <fullName evidence="1">Uncharacterized protein</fullName>
    </submittedName>
</protein>
<dbReference type="EMBL" id="JXLN01010700">
    <property type="protein sequence ID" value="KPM06213.1"/>
    <property type="molecule type" value="Genomic_DNA"/>
</dbReference>
<gene>
    <name evidence="1" type="ORF">QR98_0046860</name>
</gene>
<dbReference type="OrthoDB" id="10530061at2759"/>
<proteinExistence type="predicted"/>
<accession>A0A132A5G7</accession>
<organism evidence="1 2">
    <name type="scientific">Sarcoptes scabiei</name>
    <name type="common">Itch mite</name>
    <name type="synonym">Acarus scabiei</name>
    <dbReference type="NCBI Taxonomy" id="52283"/>
    <lineage>
        <taxon>Eukaryota</taxon>
        <taxon>Metazoa</taxon>
        <taxon>Ecdysozoa</taxon>
        <taxon>Arthropoda</taxon>
        <taxon>Chelicerata</taxon>
        <taxon>Arachnida</taxon>
        <taxon>Acari</taxon>
        <taxon>Acariformes</taxon>
        <taxon>Sarcoptiformes</taxon>
        <taxon>Astigmata</taxon>
        <taxon>Psoroptidia</taxon>
        <taxon>Sarcoptoidea</taxon>
        <taxon>Sarcoptidae</taxon>
        <taxon>Sarcoptinae</taxon>
        <taxon>Sarcoptes</taxon>
    </lineage>
</organism>
<dbReference type="VEuPathDB" id="VectorBase:SSCA004565"/>
<sequence length="171" mass="20400">MYRLFYSDYVLMIWCCLALIIRTEAKIAEQPHWSVNNIQFSKQQNIRPIFSKLHSRTPVFKISANFRRPFREETFNSDTIRDNDPFVAFNRASSSETDDILKVSPKILETARRNENVMNFLRQFLAERQMQRKFSTNLMSSFGSKVFHSLFFDMLHRNKIHSDSFQFIDIL</sequence>
<evidence type="ECO:0000313" key="2">
    <source>
        <dbReference type="Proteomes" id="UP000616769"/>
    </source>
</evidence>
<comment type="caution">
    <text evidence="1">The sequence shown here is derived from an EMBL/GenBank/DDBJ whole genome shotgun (WGS) entry which is preliminary data.</text>
</comment>
<evidence type="ECO:0000313" key="1">
    <source>
        <dbReference type="EMBL" id="KPM06213.1"/>
    </source>
</evidence>
<dbReference type="AlphaFoldDB" id="A0A132A5G7"/>
<dbReference type="Proteomes" id="UP000616769">
    <property type="component" value="Unassembled WGS sequence"/>
</dbReference>